<comment type="caution">
    <text evidence="2">The sequence shown here is derived from an EMBL/GenBank/DDBJ whole genome shotgun (WGS) entry which is preliminary data.</text>
</comment>
<feature type="region of interest" description="Disordered" evidence="1">
    <location>
        <begin position="1497"/>
        <end position="1937"/>
    </location>
</feature>
<protein>
    <submittedName>
        <fullName evidence="2">Uncharacterized protein</fullName>
    </submittedName>
</protein>
<feature type="compositionally biased region" description="Low complexity" evidence="1">
    <location>
        <begin position="1601"/>
        <end position="1616"/>
    </location>
</feature>
<feature type="compositionally biased region" description="Low complexity" evidence="1">
    <location>
        <begin position="1689"/>
        <end position="1698"/>
    </location>
</feature>
<feature type="compositionally biased region" description="Low complexity" evidence="1">
    <location>
        <begin position="1007"/>
        <end position="1016"/>
    </location>
</feature>
<feature type="compositionally biased region" description="Basic residues" evidence="1">
    <location>
        <begin position="124"/>
        <end position="134"/>
    </location>
</feature>
<feature type="compositionally biased region" description="Low complexity" evidence="1">
    <location>
        <begin position="56"/>
        <end position="68"/>
    </location>
</feature>
<feature type="compositionally biased region" description="Acidic residues" evidence="1">
    <location>
        <begin position="1070"/>
        <end position="1081"/>
    </location>
</feature>
<feature type="compositionally biased region" description="Basic and acidic residues" evidence="1">
    <location>
        <begin position="106"/>
        <end position="123"/>
    </location>
</feature>
<feature type="compositionally biased region" description="Low complexity" evidence="1">
    <location>
        <begin position="1041"/>
        <end position="1052"/>
    </location>
</feature>
<evidence type="ECO:0000256" key="1">
    <source>
        <dbReference type="SAM" id="MobiDB-lite"/>
    </source>
</evidence>
<feature type="compositionally biased region" description="Low complexity" evidence="1">
    <location>
        <begin position="1761"/>
        <end position="1775"/>
    </location>
</feature>
<feature type="compositionally biased region" description="Basic and acidic residues" evidence="1">
    <location>
        <begin position="1431"/>
        <end position="1459"/>
    </location>
</feature>
<feature type="compositionally biased region" description="Polar residues" evidence="1">
    <location>
        <begin position="569"/>
        <end position="581"/>
    </location>
</feature>
<feature type="compositionally biased region" description="Basic and acidic residues" evidence="1">
    <location>
        <begin position="1890"/>
        <end position="1908"/>
    </location>
</feature>
<feature type="compositionally biased region" description="Polar residues" evidence="1">
    <location>
        <begin position="1380"/>
        <end position="1404"/>
    </location>
</feature>
<feature type="compositionally biased region" description="Polar residues" evidence="1">
    <location>
        <begin position="1909"/>
        <end position="1919"/>
    </location>
</feature>
<feature type="compositionally biased region" description="Basic residues" evidence="1">
    <location>
        <begin position="1925"/>
        <end position="1937"/>
    </location>
</feature>
<feature type="compositionally biased region" description="Polar residues" evidence="1">
    <location>
        <begin position="1053"/>
        <end position="1069"/>
    </location>
</feature>
<evidence type="ECO:0000313" key="3">
    <source>
        <dbReference type="Proteomes" id="UP001296104"/>
    </source>
</evidence>
<accession>A0AAI8Z0A1</accession>
<feature type="compositionally biased region" description="Low complexity" evidence="1">
    <location>
        <begin position="587"/>
        <end position="596"/>
    </location>
</feature>
<feature type="region of interest" description="Disordered" evidence="1">
    <location>
        <begin position="563"/>
        <end position="596"/>
    </location>
</feature>
<feature type="compositionally biased region" description="Low complexity" evidence="1">
    <location>
        <begin position="30"/>
        <end position="39"/>
    </location>
</feature>
<dbReference type="Proteomes" id="UP001296104">
    <property type="component" value="Unassembled WGS sequence"/>
</dbReference>
<feature type="compositionally biased region" description="Basic and acidic residues" evidence="1">
    <location>
        <begin position="1679"/>
        <end position="1688"/>
    </location>
</feature>
<name>A0AAI8Z0A1_9PEZI</name>
<evidence type="ECO:0000313" key="2">
    <source>
        <dbReference type="EMBL" id="CAK4029290.1"/>
    </source>
</evidence>
<keyword evidence="3" id="KW-1185">Reference proteome</keyword>
<feature type="compositionally biased region" description="Basic and acidic residues" evidence="1">
    <location>
        <begin position="1617"/>
        <end position="1635"/>
    </location>
</feature>
<feature type="compositionally biased region" description="Low complexity" evidence="1">
    <location>
        <begin position="1537"/>
        <end position="1552"/>
    </location>
</feature>
<feature type="compositionally biased region" description="Gly residues" evidence="1">
    <location>
        <begin position="994"/>
        <end position="1006"/>
    </location>
</feature>
<feature type="compositionally biased region" description="Pro residues" evidence="1">
    <location>
        <begin position="1780"/>
        <end position="1790"/>
    </location>
</feature>
<feature type="compositionally biased region" description="Polar residues" evidence="1">
    <location>
        <begin position="1413"/>
        <end position="1426"/>
    </location>
</feature>
<feature type="region of interest" description="Disordered" evidence="1">
    <location>
        <begin position="972"/>
        <end position="1082"/>
    </location>
</feature>
<reference evidence="2" key="1">
    <citation type="submission" date="2023-11" db="EMBL/GenBank/DDBJ databases">
        <authorList>
            <person name="Alioto T."/>
            <person name="Alioto T."/>
            <person name="Gomez Garrido J."/>
        </authorList>
    </citation>
    <scope>NUCLEOTIDE SEQUENCE</scope>
</reference>
<feature type="region of interest" description="Disordered" evidence="1">
    <location>
        <begin position="1"/>
        <end position="227"/>
    </location>
</feature>
<feature type="compositionally biased region" description="Basic residues" evidence="1">
    <location>
        <begin position="84"/>
        <end position="94"/>
    </location>
</feature>
<organism evidence="2 3">
    <name type="scientific">Lecanosticta acicola</name>
    <dbReference type="NCBI Taxonomy" id="111012"/>
    <lineage>
        <taxon>Eukaryota</taxon>
        <taxon>Fungi</taxon>
        <taxon>Dikarya</taxon>
        <taxon>Ascomycota</taxon>
        <taxon>Pezizomycotina</taxon>
        <taxon>Dothideomycetes</taxon>
        <taxon>Dothideomycetidae</taxon>
        <taxon>Mycosphaerellales</taxon>
        <taxon>Mycosphaerellaceae</taxon>
        <taxon>Lecanosticta</taxon>
    </lineage>
</organism>
<feature type="compositionally biased region" description="Gly residues" evidence="1">
    <location>
        <begin position="204"/>
        <end position="213"/>
    </location>
</feature>
<gene>
    <name evidence="2" type="ORF">LECACI_7A005245</name>
</gene>
<dbReference type="EMBL" id="CAVMBE010000033">
    <property type="protein sequence ID" value="CAK4029290.1"/>
    <property type="molecule type" value="Genomic_DNA"/>
</dbReference>
<feature type="compositionally biased region" description="Polar residues" evidence="1">
    <location>
        <begin position="1653"/>
        <end position="1677"/>
    </location>
</feature>
<feature type="compositionally biased region" description="Acidic residues" evidence="1">
    <location>
        <begin position="1725"/>
        <end position="1748"/>
    </location>
</feature>
<feature type="region of interest" description="Disordered" evidence="1">
    <location>
        <begin position="615"/>
        <end position="697"/>
    </location>
</feature>
<feature type="compositionally biased region" description="Gly residues" evidence="1">
    <location>
        <begin position="8"/>
        <end position="19"/>
    </location>
</feature>
<feature type="compositionally biased region" description="Basic and acidic residues" evidence="1">
    <location>
        <begin position="1816"/>
        <end position="1827"/>
    </location>
</feature>
<sequence>MAPKKKATGGGGGGGGGGRKGGKKGGGVEKTAAAAPPKKAAAKGKGKGTGTGTGSGAVAAAAAAAAASSRGNPPGRIDTQAHGIGRRTRGARGHRAGEGEEVSPLEVRDVDKVLREGKEEKGKGKGRGRGRGRKQQSEETEDSQSQRPDDEATEGEQQAQGSEVPATGAEQTSSTPPSGKRLRGNAVDDADETSPKKTKKGKGHAGTGEGPEQGGSQQADAPETAEGACEKLSRLLNERTQSLNAAIERGELADDPLVEGPEEGQRIHSLAVWRAIAAVTEAITEQGNGTEFSLLDGMNFGFMRRGEPMGQNVVRPGNEAFIPRIERHTVPLREGRPGNNADYADHTSLLHLRREEGANFSLQHYDTANRFDHHRRDLQTYGDSIRNGLATAGWNPRDPADIAAAQDAGNQGRQRYNWECSYYAVLFSWALALGLDVSNFHGVDNNYGLFSRRLVPMLGLALQGFLDSDTIEAFLKCYRFIAPDAQIPPERRFARTVPFRAAASLETRTRLEHEIRQAAEALETQIPATLGLLLQALGEPEGNLQDGVGFDYVLRYVDLQRLSEPPPGESQTPNSRATNLQVDPDSATRARTAAMGAGLTREDVRIGQAVAAGLQADHAGRRGSSVGGDGSVDEAGKAAQSGEAGLETATPGPPNTPGTDAAGPLPGSGNTTVDNGPATFGGNTRSESPLTRPRFSEDIIDADLRARARRQPESGAPAGGFRAFLDELPESTLVGPRGLLAQWHGAMWFFRWLLEWRSFLIRVRQEQDDPSASAQNADIATFIRQQAEGERQFLVGEGLLPADRTFNDGGDSMSEIQRAQMLYLHVHVEQQYIREAEEYIRARTAEPSYFEQTLSWIFNGGWHPLGLTEDEEDEVQRLQNLFRQRHNYDGDPQHPGLEARLTRLGTAIRTLFPAQRDVIRAGIPAEQIQEVERVLRVRDNTLDRSPRMFVEYWVHALRGLIRAHANRDLTTDAERAAAQEDEDLYDDSQRGGRRSNGGAGGSGGPGSDPSQGGSSQDLPSGGWSGGAAMQELLNNGDDQGDSSSSVPSGGSDEQQAPGSGSRYQNASNAQDDEDEEEEEEVLGVPQEFLDLVEEVRMDFGEPSGEEPLGERLEALWTDLQEAGVPDDRQLYILTGWIVAQEDRLQDEGSDSNRASLLYAGLQTRAGLTEAEQDRLTWIFEQLYREDAHERLREQIRWLGDFLRAPEDRTLRVDAVIGSGTMEESRARYFEEVFWHLAEQRGRRALENVLPAWFPPVEIAHDARTATRNAGESAVVADGEAARAGLQELFRRLEAAGLPPGVRARLNGFFNAQGPREATRQELWQRQRFVRDLLRFHGDVQDQYRNDQAALESALMEHVRSWQYQYLKSPRQLRGGESPSYMPSSLNEQSGAATHQTEDAQNGVTSPIYPPEQPQTSPDQQHSSSSGGAEPSLRRYDEARLNPDRQRADEWAIQRQDRASHPTGAVPGTEEEAREDVRARANEILQNPEWEDMLHQHDASRPYVPPPPRTGRPADTSPIPDYGATSPLSHHSSDDGSRIAAAGLARPPRGPNAHLDSPVSPPLHEQGYSRAQLEDIAALNRLLGAAQDATPEPEHQPPAQQSGGSDNNPSSAASSSLENRRSSSYEGNQTRDELEQRSSSYDSPTPVHPGRGTSVESSQFHGGSDSSPQVRQSSQSHSPAVEHEPRGESAEPGPGSSSPLDTNASRRGTEASLPDPAASSNLPDAEQAEEPDDRDLFDGDLEEEDDDTSAVEQQNPSPESPTPGLALPPTTGPPTAFFMPVAPPEIVPPLPQFQMFPGAMSPTCRKRSWEQYSADLTGEKSEDDERSKSPRTQTEPLRMAEGHHQEDPSQQQRRSLESEMESSLPPTSVNVHVRPNLIDVSSGQRIGTGDPNERDETTVDSASRSRETSDPTAYQLQSRLAEQRRLSHPHHHHRRPYS</sequence>
<proteinExistence type="predicted"/>
<feature type="region of interest" description="Disordered" evidence="1">
    <location>
        <begin position="1371"/>
        <end position="1475"/>
    </location>
</feature>
<feature type="compositionally biased region" description="Basic and acidic residues" evidence="1">
    <location>
        <begin position="1837"/>
        <end position="1846"/>
    </location>
</feature>